<evidence type="ECO:0000256" key="2">
    <source>
        <dbReference type="ARBA" id="ARBA00022670"/>
    </source>
</evidence>
<dbReference type="PANTHER" id="PTHR39178">
    <property type="entry name" value="HYPOTHETICAL RIBOSOME-ASSOCIATED PROTEIN"/>
    <property type="match status" value="1"/>
</dbReference>
<organism evidence="7 8">
    <name type="scientific">Waltera acetigignens</name>
    <dbReference type="NCBI Taxonomy" id="2981769"/>
    <lineage>
        <taxon>Bacteria</taxon>
        <taxon>Bacillati</taxon>
        <taxon>Bacillota</taxon>
        <taxon>Clostridia</taxon>
        <taxon>Lachnospirales</taxon>
        <taxon>Lachnospiraceae</taxon>
        <taxon>Waltera</taxon>
    </lineage>
</organism>
<keyword evidence="3" id="KW-0378">Hydrolase</keyword>
<keyword evidence="8" id="KW-1185">Reference proteome</keyword>
<dbReference type="Gene3D" id="3.30.70.1490">
    <property type="entry name" value="Cysteine protease Prp"/>
    <property type="match status" value="1"/>
</dbReference>
<evidence type="ECO:0000256" key="4">
    <source>
        <dbReference type="ARBA" id="ARBA00022807"/>
    </source>
</evidence>
<evidence type="ECO:0000256" key="1">
    <source>
        <dbReference type="ARBA" id="ARBA00022517"/>
    </source>
</evidence>
<sequence length="115" mass="13389">MTTIIIRKNHEGIYRGFYCMGHAEYAKKRLFGKEPDILCAAISVTVQSTIMALDEMVDEKMQLTQNEETGFIKCDFENSIPQDKTVFLMDFMVFSLQKLSRQYGEQYLQVKIEEV</sequence>
<evidence type="ECO:0000256" key="6">
    <source>
        <dbReference type="ARBA" id="ARBA00044538"/>
    </source>
</evidence>
<dbReference type="GO" id="GO:0042254">
    <property type="term" value="P:ribosome biogenesis"/>
    <property type="evidence" value="ECO:0007669"/>
    <property type="project" value="UniProtKB-KW"/>
</dbReference>
<dbReference type="CDD" id="cd16332">
    <property type="entry name" value="Prp-like"/>
    <property type="match status" value="1"/>
</dbReference>
<evidence type="ECO:0000256" key="5">
    <source>
        <dbReference type="ARBA" id="ARBA00044503"/>
    </source>
</evidence>
<comment type="similarity">
    <text evidence="5">Belongs to the Prp family.</text>
</comment>
<reference evidence="7 8" key="1">
    <citation type="submission" date="2021-10" db="EMBL/GenBank/DDBJ databases">
        <title>Anaerobic single-cell dispensing facilitates the cultivation of human gut bacteria.</title>
        <authorList>
            <person name="Afrizal A."/>
        </authorList>
    </citation>
    <scope>NUCLEOTIDE SEQUENCE [LARGE SCALE GENOMIC DNA]</scope>
    <source>
        <strain evidence="7 8">CLA-AA-H273</strain>
    </source>
</reference>
<proteinExistence type="inferred from homology"/>
<keyword evidence="2 7" id="KW-0645">Protease</keyword>
<name>A0AAE3A1K2_9FIRM</name>
<comment type="caution">
    <text evidence="7">The sequence shown here is derived from an EMBL/GenBank/DDBJ whole genome shotgun (WGS) entry which is preliminary data.</text>
</comment>
<dbReference type="EMBL" id="JAJEPV010000014">
    <property type="protein sequence ID" value="MCC2119408.1"/>
    <property type="molecule type" value="Genomic_DNA"/>
</dbReference>
<dbReference type="InterPro" id="IPR007422">
    <property type="entry name" value="Peptidase_Prp"/>
</dbReference>
<keyword evidence="4" id="KW-0788">Thiol protease</keyword>
<dbReference type="GO" id="GO:0006508">
    <property type="term" value="P:proteolysis"/>
    <property type="evidence" value="ECO:0007669"/>
    <property type="project" value="UniProtKB-KW"/>
</dbReference>
<evidence type="ECO:0000313" key="8">
    <source>
        <dbReference type="Proteomes" id="UP001197795"/>
    </source>
</evidence>
<evidence type="ECO:0000256" key="3">
    <source>
        <dbReference type="ARBA" id="ARBA00022801"/>
    </source>
</evidence>
<dbReference type="RefSeq" id="WP_227063221.1">
    <property type="nucleotide sequence ID" value="NZ_JAJEPV010000014.1"/>
</dbReference>
<dbReference type="SUPFAM" id="SSF118010">
    <property type="entry name" value="TM1457-like"/>
    <property type="match status" value="1"/>
</dbReference>
<gene>
    <name evidence="7" type="ORF">LKD75_07320</name>
</gene>
<dbReference type="PANTHER" id="PTHR39178:SF1">
    <property type="entry name" value="RIBOSOMAL-PROCESSING CYSTEINE PROTEASE PRP"/>
    <property type="match status" value="1"/>
</dbReference>
<protein>
    <recommendedName>
        <fullName evidence="6">Ribosomal processing cysteine protease Prp</fullName>
    </recommendedName>
</protein>
<dbReference type="Pfam" id="PF04327">
    <property type="entry name" value="Peptidase_Prp"/>
    <property type="match status" value="1"/>
</dbReference>
<keyword evidence="1" id="KW-0690">Ribosome biogenesis</keyword>
<dbReference type="Proteomes" id="UP001197795">
    <property type="component" value="Unassembled WGS sequence"/>
</dbReference>
<accession>A0AAE3A1K2</accession>
<evidence type="ECO:0000313" key="7">
    <source>
        <dbReference type="EMBL" id="MCC2119408.1"/>
    </source>
</evidence>
<dbReference type="InterPro" id="IPR036764">
    <property type="entry name" value="Peptidase_Prp_sf"/>
</dbReference>
<dbReference type="AlphaFoldDB" id="A0AAE3A1K2"/>
<dbReference type="GO" id="GO:0008234">
    <property type="term" value="F:cysteine-type peptidase activity"/>
    <property type="evidence" value="ECO:0007669"/>
    <property type="project" value="UniProtKB-KW"/>
</dbReference>